<dbReference type="HOGENOM" id="CLU_016047_18_8_14"/>
<feature type="transmembrane region" description="Helical" evidence="8">
    <location>
        <begin position="114"/>
        <end position="133"/>
    </location>
</feature>
<sequence length="301" mass="33251">MVKKEIRMITKFGISINKSSSSKFFLLLPYFLITLLLIVIPLIIVFIKPFQPTNDAIDGSQIPVSDNWSFLTATVWGKIGMSILVAIIVTAVCVVFGYAFAYFLSLSKSMTSKIVSISLMTSPMWISFLIKLVGLKELFDTLAGTTNSTYGMIYTIIALIYVNLPIFILTIYTFLNTIPKNLLQASKDLGKNSFQTFFLVILPYTKNAVISGAILVFLPTLTTAGVTQFMDNSNSGSLIGSIMLDKGLEATSSQIALARVATLSLIICLVILVLWTVAFLIPKTIKHYRGIRRSRKENINA</sequence>
<feature type="transmembrane region" description="Helical" evidence="8">
    <location>
        <begin position="79"/>
        <end position="102"/>
    </location>
</feature>
<dbReference type="KEGG" id="mpe:MYPE8580"/>
<evidence type="ECO:0000313" key="10">
    <source>
        <dbReference type="EMBL" id="BAC44650.1"/>
    </source>
</evidence>
<keyword evidence="11" id="KW-1185">Reference proteome</keyword>
<keyword evidence="3 8" id="KW-0813">Transport</keyword>
<feature type="transmembrane region" description="Helical" evidence="8">
    <location>
        <begin position="153"/>
        <end position="175"/>
    </location>
</feature>
<comment type="subcellular location">
    <subcellularLocation>
        <location evidence="1 8">Cell membrane</location>
        <topology evidence="1 8">Multi-pass membrane protein</topology>
    </subcellularLocation>
</comment>
<dbReference type="Proteomes" id="UP000002522">
    <property type="component" value="Chromosome"/>
</dbReference>
<dbReference type="GO" id="GO:0005886">
    <property type="term" value="C:plasma membrane"/>
    <property type="evidence" value="ECO:0007669"/>
    <property type="project" value="UniProtKB-SubCell"/>
</dbReference>
<dbReference type="InParanoid" id="Q8EUR2"/>
<evidence type="ECO:0000259" key="9">
    <source>
        <dbReference type="PROSITE" id="PS50928"/>
    </source>
</evidence>
<dbReference type="PANTHER" id="PTHR42929">
    <property type="entry name" value="INNER MEMBRANE ABC TRANSPORTER PERMEASE PROTEIN YDCU-RELATED-RELATED"/>
    <property type="match status" value="1"/>
</dbReference>
<evidence type="ECO:0000256" key="1">
    <source>
        <dbReference type="ARBA" id="ARBA00004651"/>
    </source>
</evidence>
<dbReference type="GO" id="GO:0055085">
    <property type="term" value="P:transmembrane transport"/>
    <property type="evidence" value="ECO:0007669"/>
    <property type="project" value="InterPro"/>
</dbReference>
<keyword evidence="7 8" id="KW-0472">Membrane</keyword>
<evidence type="ECO:0000256" key="4">
    <source>
        <dbReference type="ARBA" id="ARBA00022475"/>
    </source>
</evidence>
<feature type="transmembrane region" description="Helical" evidence="8">
    <location>
        <begin position="196"/>
        <end position="218"/>
    </location>
</feature>
<dbReference type="CDD" id="cd06261">
    <property type="entry name" value="TM_PBP2"/>
    <property type="match status" value="1"/>
</dbReference>
<feature type="transmembrane region" description="Helical" evidence="8">
    <location>
        <begin position="24"/>
        <end position="47"/>
    </location>
</feature>
<evidence type="ECO:0000256" key="2">
    <source>
        <dbReference type="ARBA" id="ARBA00007069"/>
    </source>
</evidence>
<dbReference type="Pfam" id="PF00528">
    <property type="entry name" value="BPD_transp_1"/>
    <property type="match status" value="1"/>
</dbReference>
<dbReference type="EMBL" id="BA000026">
    <property type="protein sequence ID" value="BAC44650.1"/>
    <property type="molecule type" value="Genomic_DNA"/>
</dbReference>
<dbReference type="InterPro" id="IPR035906">
    <property type="entry name" value="MetI-like_sf"/>
</dbReference>
<dbReference type="SUPFAM" id="SSF161098">
    <property type="entry name" value="MetI-like"/>
    <property type="match status" value="1"/>
</dbReference>
<dbReference type="PROSITE" id="PS50928">
    <property type="entry name" value="ABC_TM1"/>
    <property type="match status" value="1"/>
</dbReference>
<accession>Q8EUR2</accession>
<evidence type="ECO:0000256" key="7">
    <source>
        <dbReference type="ARBA" id="ARBA00023136"/>
    </source>
</evidence>
<keyword evidence="4" id="KW-1003">Cell membrane</keyword>
<dbReference type="FunCoup" id="Q8EUR2">
    <property type="interactions" value="42"/>
</dbReference>
<proteinExistence type="inferred from homology"/>
<evidence type="ECO:0000256" key="5">
    <source>
        <dbReference type="ARBA" id="ARBA00022692"/>
    </source>
</evidence>
<name>Q8EUR2_MALP2</name>
<dbReference type="InterPro" id="IPR000515">
    <property type="entry name" value="MetI-like"/>
</dbReference>
<feature type="domain" description="ABC transmembrane type-1" evidence="9">
    <location>
        <begin position="79"/>
        <end position="278"/>
    </location>
</feature>
<reference evidence="10 11" key="1">
    <citation type="journal article" date="2002" name="Nucleic Acids Res.">
        <title>The complete genomic sequence of Mycoplasma penetrans, an intracellular bacterial pathogen in humans.</title>
        <authorList>
            <person name="Sasaki Y."/>
            <person name="Ishikawa J."/>
            <person name="Yamashita A."/>
            <person name="Oshima K."/>
            <person name="Kenri T."/>
            <person name="Furuya K."/>
            <person name="Yoshino C."/>
            <person name="Horino A."/>
            <person name="Shiba T."/>
            <person name="Sasaki T."/>
            <person name="Hattori M."/>
        </authorList>
    </citation>
    <scope>NUCLEOTIDE SEQUENCE [LARGE SCALE GENOMIC DNA]</scope>
    <source>
        <strain evidence="10 11">HF-2</strain>
    </source>
</reference>
<gene>
    <name evidence="10" type="ordered locus">MYPE8580</name>
</gene>
<protein>
    <submittedName>
        <fullName evidence="10">Spermidine/putrescine transport system permease PotB</fullName>
    </submittedName>
</protein>
<comment type="similarity">
    <text evidence="2">Belongs to the binding-protein-dependent transport system permease family. CysTW subfamily.</text>
</comment>
<evidence type="ECO:0000256" key="8">
    <source>
        <dbReference type="RuleBase" id="RU363032"/>
    </source>
</evidence>
<dbReference type="STRING" id="272633.gene:10731980"/>
<evidence type="ECO:0000313" key="11">
    <source>
        <dbReference type="Proteomes" id="UP000002522"/>
    </source>
</evidence>
<evidence type="ECO:0000256" key="3">
    <source>
        <dbReference type="ARBA" id="ARBA00022448"/>
    </source>
</evidence>
<feature type="transmembrane region" description="Helical" evidence="8">
    <location>
        <begin position="256"/>
        <end position="281"/>
    </location>
</feature>
<organism evidence="10 11">
    <name type="scientific">Malacoplasma penetrans (strain HF-2)</name>
    <name type="common">Mycoplasma penetrans</name>
    <dbReference type="NCBI Taxonomy" id="272633"/>
    <lineage>
        <taxon>Bacteria</taxon>
        <taxon>Bacillati</taxon>
        <taxon>Mycoplasmatota</taxon>
        <taxon>Mycoplasmoidales</taxon>
        <taxon>Mycoplasmoidaceae</taxon>
        <taxon>Malacoplasma</taxon>
    </lineage>
</organism>
<dbReference type="eggNOG" id="COG1176">
    <property type="taxonomic scope" value="Bacteria"/>
</dbReference>
<keyword evidence="5 8" id="KW-0812">Transmembrane</keyword>
<keyword evidence="6 8" id="KW-1133">Transmembrane helix</keyword>
<dbReference type="PANTHER" id="PTHR42929:SF1">
    <property type="entry name" value="INNER MEMBRANE ABC TRANSPORTER PERMEASE PROTEIN YDCU-RELATED"/>
    <property type="match status" value="1"/>
</dbReference>
<dbReference type="AlphaFoldDB" id="Q8EUR2"/>
<dbReference type="Gene3D" id="1.10.3720.10">
    <property type="entry name" value="MetI-like"/>
    <property type="match status" value="1"/>
</dbReference>
<evidence type="ECO:0000256" key="6">
    <source>
        <dbReference type="ARBA" id="ARBA00022989"/>
    </source>
</evidence>